<dbReference type="GeneID" id="54779309"/>
<accession>A0A642V347</accession>
<keyword evidence="3" id="KW-1185">Reference proteome</keyword>
<gene>
    <name evidence="2" type="ORF">DIURU_000656</name>
</gene>
<dbReference type="AlphaFoldDB" id="A0A642V347"/>
<comment type="caution">
    <text evidence="2">The sequence shown here is derived from an EMBL/GenBank/DDBJ whole genome shotgun (WGS) entry which is preliminary data.</text>
</comment>
<sequence length="279" mass="32055">MLTDVITASKRDGFYGQVIESIAKEKSGRWHKKSFEELDDWRYNELPEILEQRWKSEEEVWLTKSELQCLMDYKLQKGKFRATLPKLIAQNSDEEVREATSKGLTEWLQKIGGIKSNNAYIEAAKVAIKDLSVLRGVGPATATLILSLLARINPRAPPFFSDEAFMYYVLDPQRPDTKIKYSAPEYLKEYLPILLGLESDTATLDELERGGWALKYYNENKYTCGEIDVSDFNESSFRQWEGTTIKDEPDDDTSTKGPKPSNRKRKIEQTESTTKKRVS</sequence>
<dbReference type="PANTHER" id="PTHR21521">
    <property type="entry name" value="AMUN, ISOFORM A"/>
    <property type="match status" value="1"/>
</dbReference>
<organism evidence="2 3">
    <name type="scientific">Diutina rugosa</name>
    <name type="common">Yeast</name>
    <name type="synonym">Candida rugosa</name>
    <dbReference type="NCBI Taxonomy" id="5481"/>
    <lineage>
        <taxon>Eukaryota</taxon>
        <taxon>Fungi</taxon>
        <taxon>Dikarya</taxon>
        <taxon>Ascomycota</taxon>
        <taxon>Saccharomycotina</taxon>
        <taxon>Pichiomycetes</taxon>
        <taxon>Debaryomycetaceae</taxon>
        <taxon>Diutina</taxon>
    </lineage>
</organism>
<evidence type="ECO:0000256" key="1">
    <source>
        <dbReference type="SAM" id="MobiDB-lite"/>
    </source>
</evidence>
<proteinExistence type="predicted"/>
<feature type="region of interest" description="Disordered" evidence="1">
    <location>
        <begin position="240"/>
        <end position="279"/>
    </location>
</feature>
<dbReference type="EMBL" id="SWFT01000027">
    <property type="protein sequence ID" value="KAA8906972.1"/>
    <property type="molecule type" value="Genomic_DNA"/>
</dbReference>
<evidence type="ECO:0000313" key="3">
    <source>
        <dbReference type="Proteomes" id="UP000449547"/>
    </source>
</evidence>
<dbReference type="VEuPathDB" id="FungiDB:DIURU_000656"/>
<evidence type="ECO:0000313" key="2">
    <source>
        <dbReference type="EMBL" id="KAA8906972.1"/>
    </source>
</evidence>
<dbReference type="OrthoDB" id="8249012at2759"/>
<name>A0A642V347_DIURU</name>
<protein>
    <submittedName>
        <fullName evidence="2">Uncharacterized protein</fullName>
    </submittedName>
</protein>
<dbReference type="RefSeq" id="XP_034014323.1">
    <property type="nucleotide sequence ID" value="XM_034158928.1"/>
</dbReference>
<dbReference type="PANTHER" id="PTHR21521:SF0">
    <property type="entry name" value="AMUN, ISOFORM A"/>
    <property type="match status" value="1"/>
</dbReference>
<dbReference type="OMA" id="SDEAFMY"/>
<dbReference type="Proteomes" id="UP000449547">
    <property type="component" value="Unassembled WGS sequence"/>
</dbReference>
<reference evidence="2 3" key="1">
    <citation type="submission" date="2019-07" db="EMBL/GenBank/DDBJ databases">
        <title>Genome assembly of two rare yeast pathogens: Diutina rugosa and Trichomonascus ciferrii.</title>
        <authorList>
            <person name="Mixao V."/>
            <person name="Saus E."/>
            <person name="Hansen A."/>
            <person name="Lass-Flor C."/>
            <person name="Gabaldon T."/>
        </authorList>
    </citation>
    <scope>NUCLEOTIDE SEQUENCE [LARGE SCALE GENOMIC DNA]</scope>
    <source>
        <strain evidence="2 3">CBS 613</strain>
    </source>
</reference>